<organism evidence="2 3">
    <name type="scientific">Mesorhizobium plurifarium</name>
    <dbReference type="NCBI Taxonomy" id="69974"/>
    <lineage>
        <taxon>Bacteria</taxon>
        <taxon>Pseudomonadati</taxon>
        <taxon>Pseudomonadota</taxon>
        <taxon>Alphaproteobacteria</taxon>
        <taxon>Hyphomicrobiales</taxon>
        <taxon>Phyllobacteriaceae</taxon>
        <taxon>Mesorhizobium</taxon>
    </lineage>
</organism>
<dbReference type="Proteomes" id="UP000182888">
    <property type="component" value="Unassembled WGS sequence"/>
</dbReference>
<protein>
    <submittedName>
        <fullName evidence="2">Uncharacterized protein</fullName>
    </submittedName>
</protein>
<evidence type="ECO:0000256" key="1">
    <source>
        <dbReference type="SAM" id="MobiDB-lite"/>
    </source>
</evidence>
<proteinExistence type="predicted"/>
<name>A0A0K2VW79_MESPL</name>
<sequence>MACSSPTRASRRWSTTTTCATASMSIRARSPTAPSPKRSAMKWSSRRRSLRPDIPAGTSSCRARRVIPAGFFLRAKPVPNPGNKKAEQKPRFLDVAICRRSIRGRHIINNYFLAKEYDGNTTVLKGWFPPSSHYASLCETLHIRPARRPPRHVSLLAA</sequence>
<gene>
    <name evidence="2" type="ORF">MPL1032_190368</name>
</gene>
<evidence type="ECO:0000313" key="2">
    <source>
        <dbReference type="EMBL" id="CDX54998.1"/>
    </source>
</evidence>
<feature type="region of interest" description="Disordered" evidence="1">
    <location>
        <begin position="23"/>
        <end position="58"/>
    </location>
</feature>
<accession>A0A0K2VW79</accession>
<evidence type="ECO:0000313" key="3">
    <source>
        <dbReference type="Proteomes" id="UP000182888"/>
    </source>
</evidence>
<dbReference type="AlphaFoldDB" id="A0A0K2VW79"/>
<dbReference type="EMBL" id="CCND01000011">
    <property type="protein sequence ID" value="CDX54998.1"/>
    <property type="molecule type" value="Genomic_DNA"/>
</dbReference>
<reference evidence="3" key="1">
    <citation type="submission" date="2014-08" db="EMBL/GenBank/DDBJ databases">
        <authorList>
            <person name="Edwards T."/>
        </authorList>
    </citation>
    <scope>NUCLEOTIDE SEQUENCE [LARGE SCALE GENOMIC DNA]</scope>
</reference>